<dbReference type="EC" id="5.2.1.8" evidence="3 9"/>
<evidence type="ECO:0000256" key="7">
    <source>
        <dbReference type="ARBA" id="ARBA00023235"/>
    </source>
</evidence>
<dbReference type="Gene3D" id="3.10.50.40">
    <property type="match status" value="1"/>
</dbReference>
<dbReference type="AlphaFoldDB" id="A0A1F7U8H3"/>
<protein>
    <recommendedName>
        <fullName evidence="4 9">Trigger factor</fullName>
        <shortName evidence="9">TF</shortName>
        <ecNumber evidence="3 9">5.2.1.8</ecNumber>
    </recommendedName>
    <alternativeName>
        <fullName evidence="8 9">PPIase</fullName>
    </alternativeName>
</protein>
<name>A0A1F7U8H3_9BACT</name>
<dbReference type="PANTHER" id="PTHR30560:SF3">
    <property type="entry name" value="TRIGGER FACTOR-LIKE PROTEIN TIG, CHLOROPLASTIC"/>
    <property type="match status" value="1"/>
</dbReference>
<dbReference type="Pfam" id="PF05698">
    <property type="entry name" value="Trigger_C"/>
    <property type="match status" value="1"/>
</dbReference>
<evidence type="ECO:0000259" key="10">
    <source>
        <dbReference type="Pfam" id="PF00254"/>
    </source>
</evidence>
<reference evidence="13 14" key="1">
    <citation type="journal article" date="2016" name="Nat. Commun.">
        <title>Thousands of microbial genomes shed light on interconnected biogeochemical processes in an aquifer system.</title>
        <authorList>
            <person name="Anantharaman K."/>
            <person name="Brown C.T."/>
            <person name="Hug L.A."/>
            <person name="Sharon I."/>
            <person name="Castelle C.J."/>
            <person name="Probst A.J."/>
            <person name="Thomas B.C."/>
            <person name="Singh A."/>
            <person name="Wilkins M.J."/>
            <person name="Karaoz U."/>
            <person name="Brodie E.L."/>
            <person name="Williams K.H."/>
            <person name="Hubbard S.S."/>
            <person name="Banfield J.F."/>
        </authorList>
    </citation>
    <scope>NUCLEOTIDE SEQUENCE [LARGE SCALE GENOMIC DNA]</scope>
</reference>
<dbReference type="Pfam" id="PF00254">
    <property type="entry name" value="FKBP_C"/>
    <property type="match status" value="1"/>
</dbReference>
<evidence type="ECO:0000256" key="6">
    <source>
        <dbReference type="ARBA" id="ARBA00023186"/>
    </source>
</evidence>
<sequence length="429" mass="48615">MSFTVKNLPKGEVEFSFEIPHEEIQHDLEHAARHLQEHKAIPGFRAGKAPYDVAKNTYGEMAIYEDALPVIVRRAYVKAVLDGKYRAYGEPTINITKLAPGNPDAFTAKITLVPAIKSLADFRKIKIDSKVPEVPEKDVDQAVAELRKMRTKEARVNREVRTGDKVVVDMDLTLDKVPLDGGQARNHGVFLDEEYYVPGFRDQVLGLKEGEQKSFSLKFPDTHYQKNIAGRDVDFAVTVKEIHELIHPDVNDEFAKSLGQPDLPTLRGLIKGNMAKEADEKESQRAEIAMLDAIVDKSKFEDIPEKIVNTEVERMVSELQQSVAGRGLKFEDYLQNIKKTLADLKLDFAPQAIRRVKTALAIRDIGDAEKIEVADAEVLAEVEKLMERYKDDAESQAKVRSDDYQDWLRTTMRNRKVLELLNKEMVKKS</sequence>
<keyword evidence="9" id="KW-0963">Cytoplasm</keyword>
<dbReference type="HAMAP" id="MF_00303">
    <property type="entry name" value="Trigger_factor_Tig"/>
    <property type="match status" value="1"/>
</dbReference>
<dbReference type="PIRSF" id="PIRSF003095">
    <property type="entry name" value="Trigger_factor"/>
    <property type="match status" value="1"/>
</dbReference>
<proteinExistence type="inferred from homology"/>
<feature type="domain" description="Trigger factor C-terminal" evidence="12">
    <location>
        <begin position="265"/>
        <end position="421"/>
    </location>
</feature>
<dbReference type="InterPro" id="IPR036611">
    <property type="entry name" value="Trigger_fac_ribosome-bd_sf"/>
</dbReference>
<keyword evidence="7 9" id="KW-0413">Isomerase</keyword>
<dbReference type="GO" id="GO:0043022">
    <property type="term" value="F:ribosome binding"/>
    <property type="evidence" value="ECO:0007669"/>
    <property type="project" value="TreeGrafter"/>
</dbReference>
<dbReference type="InterPro" id="IPR005215">
    <property type="entry name" value="Trig_fac"/>
</dbReference>
<dbReference type="InterPro" id="IPR027304">
    <property type="entry name" value="Trigger_fact/SurA_dom_sf"/>
</dbReference>
<dbReference type="SUPFAM" id="SSF102735">
    <property type="entry name" value="Trigger factor ribosome-binding domain"/>
    <property type="match status" value="1"/>
</dbReference>
<feature type="domain" description="PPIase FKBP-type" evidence="10">
    <location>
        <begin position="158"/>
        <end position="233"/>
    </location>
</feature>
<dbReference type="GO" id="GO:0051301">
    <property type="term" value="P:cell division"/>
    <property type="evidence" value="ECO:0007669"/>
    <property type="project" value="UniProtKB-KW"/>
</dbReference>
<dbReference type="Pfam" id="PF05697">
    <property type="entry name" value="Trigger_N"/>
    <property type="match status" value="1"/>
</dbReference>
<dbReference type="EMBL" id="MGEA01000017">
    <property type="protein sequence ID" value="OGL74541.1"/>
    <property type="molecule type" value="Genomic_DNA"/>
</dbReference>
<comment type="subcellular location">
    <subcellularLocation>
        <location evidence="9">Cytoplasm</location>
    </subcellularLocation>
    <text evidence="9">About half TF is bound to the ribosome near the polypeptide exit tunnel while the other half is free in the cytoplasm.</text>
</comment>
<dbReference type="PANTHER" id="PTHR30560">
    <property type="entry name" value="TRIGGER FACTOR CHAPERONE AND PEPTIDYL-PROLYL CIS/TRANS ISOMERASE"/>
    <property type="match status" value="1"/>
</dbReference>
<dbReference type="SUPFAM" id="SSF54534">
    <property type="entry name" value="FKBP-like"/>
    <property type="match status" value="1"/>
</dbReference>
<dbReference type="InterPro" id="IPR037041">
    <property type="entry name" value="Trigger_fac_C_sf"/>
</dbReference>
<evidence type="ECO:0000313" key="14">
    <source>
        <dbReference type="Proteomes" id="UP000177088"/>
    </source>
</evidence>
<evidence type="ECO:0000256" key="8">
    <source>
        <dbReference type="ARBA" id="ARBA00029986"/>
    </source>
</evidence>
<dbReference type="Gene3D" id="3.30.70.1050">
    <property type="entry name" value="Trigger factor ribosome-binding domain"/>
    <property type="match status" value="1"/>
</dbReference>
<dbReference type="GO" id="GO:0044183">
    <property type="term" value="F:protein folding chaperone"/>
    <property type="evidence" value="ECO:0007669"/>
    <property type="project" value="TreeGrafter"/>
</dbReference>
<comment type="catalytic activity">
    <reaction evidence="1 9">
        <text>[protein]-peptidylproline (omega=180) = [protein]-peptidylproline (omega=0)</text>
        <dbReference type="Rhea" id="RHEA:16237"/>
        <dbReference type="Rhea" id="RHEA-COMP:10747"/>
        <dbReference type="Rhea" id="RHEA-COMP:10748"/>
        <dbReference type="ChEBI" id="CHEBI:83833"/>
        <dbReference type="ChEBI" id="CHEBI:83834"/>
        <dbReference type="EC" id="5.2.1.8"/>
    </reaction>
</comment>
<dbReference type="Proteomes" id="UP000177088">
    <property type="component" value="Unassembled WGS sequence"/>
</dbReference>
<evidence type="ECO:0000259" key="12">
    <source>
        <dbReference type="Pfam" id="PF05698"/>
    </source>
</evidence>
<dbReference type="InterPro" id="IPR008881">
    <property type="entry name" value="Trigger_fac_ribosome-bd_bac"/>
</dbReference>
<keyword evidence="5 9" id="KW-0697">Rotamase</keyword>
<dbReference type="InterPro" id="IPR008880">
    <property type="entry name" value="Trigger_fac_C"/>
</dbReference>
<accession>A0A1F7U8H3</accession>
<dbReference type="GO" id="GO:0043335">
    <property type="term" value="P:protein unfolding"/>
    <property type="evidence" value="ECO:0007669"/>
    <property type="project" value="TreeGrafter"/>
</dbReference>
<dbReference type="GO" id="GO:0003755">
    <property type="term" value="F:peptidyl-prolyl cis-trans isomerase activity"/>
    <property type="evidence" value="ECO:0007669"/>
    <property type="project" value="UniProtKB-UniRule"/>
</dbReference>
<feature type="domain" description="Trigger factor ribosome-binding bacterial" evidence="11">
    <location>
        <begin position="1"/>
        <end position="146"/>
    </location>
</feature>
<dbReference type="NCBIfam" id="TIGR00115">
    <property type="entry name" value="tig"/>
    <property type="match status" value="1"/>
</dbReference>
<gene>
    <name evidence="9" type="primary">tig</name>
    <name evidence="13" type="ORF">A3C96_01985</name>
</gene>
<dbReference type="GO" id="GO:0051083">
    <property type="term" value="P:'de novo' cotranslational protein folding"/>
    <property type="evidence" value="ECO:0007669"/>
    <property type="project" value="TreeGrafter"/>
</dbReference>
<organism evidence="13 14">
    <name type="scientific">Candidatus Uhrbacteria bacterium RIFCSPHIGHO2_02_FULL_60_10</name>
    <dbReference type="NCBI Taxonomy" id="1802392"/>
    <lineage>
        <taxon>Bacteria</taxon>
        <taxon>Candidatus Uhriibacteriota</taxon>
    </lineage>
</organism>
<evidence type="ECO:0000256" key="1">
    <source>
        <dbReference type="ARBA" id="ARBA00000971"/>
    </source>
</evidence>
<dbReference type="Gene3D" id="1.10.3120.10">
    <property type="entry name" value="Trigger factor, C-terminal domain"/>
    <property type="match status" value="1"/>
</dbReference>
<keyword evidence="9" id="KW-0131">Cell cycle</keyword>
<evidence type="ECO:0000256" key="4">
    <source>
        <dbReference type="ARBA" id="ARBA00016902"/>
    </source>
</evidence>
<evidence type="ECO:0000259" key="11">
    <source>
        <dbReference type="Pfam" id="PF05697"/>
    </source>
</evidence>
<keyword evidence="9" id="KW-0132">Cell division</keyword>
<evidence type="ECO:0000256" key="9">
    <source>
        <dbReference type="HAMAP-Rule" id="MF_00303"/>
    </source>
</evidence>
<dbReference type="GO" id="GO:0005737">
    <property type="term" value="C:cytoplasm"/>
    <property type="evidence" value="ECO:0007669"/>
    <property type="project" value="UniProtKB-SubCell"/>
</dbReference>
<dbReference type="InterPro" id="IPR001179">
    <property type="entry name" value="PPIase_FKBP_dom"/>
</dbReference>
<keyword evidence="6 9" id="KW-0143">Chaperone</keyword>
<dbReference type="SUPFAM" id="SSF109998">
    <property type="entry name" value="Triger factor/SurA peptide-binding domain-like"/>
    <property type="match status" value="1"/>
</dbReference>
<evidence type="ECO:0000256" key="2">
    <source>
        <dbReference type="ARBA" id="ARBA00005464"/>
    </source>
</evidence>
<comment type="function">
    <text evidence="9">Involved in protein export. Acts as a chaperone by maintaining the newly synthesized protein in an open conformation. Functions as a peptidyl-prolyl cis-trans isomerase.</text>
</comment>
<evidence type="ECO:0000313" key="13">
    <source>
        <dbReference type="EMBL" id="OGL74541.1"/>
    </source>
</evidence>
<dbReference type="GO" id="GO:0015031">
    <property type="term" value="P:protein transport"/>
    <property type="evidence" value="ECO:0007669"/>
    <property type="project" value="UniProtKB-UniRule"/>
</dbReference>
<comment type="domain">
    <text evidence="9">Consists of 3 domains; the N-terminus binds the ribosome, the middle domain has PPIase activity, while the C-terminus has intrinsic chaperone activity on its own.</text>
</comment>
<comment type="similarity">
    <text evidence="2 9">Belongs to the FKBP-type PPIase family. Tig subfamily.</text>
</comment>
<dbReference type="InterPro" id="IPR046357">
    <property type="entry name" value="PPIase_dom_sf"/>
</dbReference>
<evidence type="ECO:0000256" key="3">
    <source>
        <dbReference type="ARBA" id="ARBA00013194"/>
    </source>
</evidence>
<comment type="caution">
    <text evidence="13">The sequence shown here is derived from an EMBL/GenBank/DDBJ whole genome shotgun (WGS) entry which is preliminary data.</text>
</comment>
<evidence type="ECO:0000256" key="5">
    <source>
        <dbReference type="ARBA" id="ARBA00023110"/>
    </source>
</evidence>